<dbReference type="CDD" id="cd11341">
    <property type="entry name" value="AmyAc_Pullulanase_LD-like"/>
    <property type="match status" value="1"/>
</dbReference>
<evidence type="ECO:0000256" key="1">
    <source>
        <dbReference type="ARBA" id="ARBA00008061"/>
    </source>
</evidence>
<dbReference type="Gene3D" id="2.60.40.10">
    <property type="entry name" value="Immunoglobulins"/>
    <property type="match status" value="1"/>
</dbReference>
<evidence type="ECO:0000313" key="4">
    <source>
        <dbReference type="Proteomes" id="UP000295518"/>
    </source>
</evidence>
<keyword evidence="4" id="KW-1185">Reference proteome</keyword>
<sequence length="727" mass="85126">MTRNNIYIPNKTRAYLDSFTTIRFFDLKSEFNSDKIFKIVNSSKKIISNLSIKNIEISDFKEITSQTFFFKIEKEIDFFNQDYYLLVDSDKLFPIHIGMITNTKEFDERYDARNEDLGVVTTKKTTTFKIWSPVSHWAKLKIKSFNEAKYSSYDLVKKENGVFEFTFNGKLYEHQYYYEVYNDFEVKRVSDPYATASYGYQNDSVVVDHNWIAESFEIFPLRPIYKNNVDLILYELHLSDFLASRTKLEEDESLYHTIFNYEMVSYDQYEFPINYLVELGITHIQVLPIFDFGSVDESSFLEQYNWGYDPVQFNVLEGSYFNDLSPTDKIITFRKFINALHELGIGFIMDVVYNHVYKPSEFSFNSLVPYYFNRYNKDGSMVNDSGVGNDVDSAKNMVRKFIVDSAKYWVSNFKIDGFRFDLLGLMDLETALLIKKEISAINPNFIFYGEGWDMVKDKTMEYATMFNAKKMGNFAFFNDKFRKTIKGEFNGDDSWNDTFMFSNLNSNLTELKEVISGSVGIYEKEYLSENPNHVINYIQVHDGKTFFDWIEFKKLNLSEQENKLIAKTGMILTILSQGIPLIHSGQELYNSKRGMSNTYSASPHINAFRWDNLDEDHEPVKLLTHLIKLRTEWYLFRLKTKKEIKNHISIDITNNILTYILEDEKVKFSIYSNLSSKITMPVSLKSNEEIIINNFSTEKYNGELMPLQTIVVGTYKGTHEISSATLK</sequence>
<dbReference type="InterPro" id="IPR017853">
    <property type="entry name" value="GH"/>
</dbReference>
<reference evidence="3 4" key="1">
    <citation type="submission" date="2019-03" db="EMBL/GenBank/DDBJ databases">
        <title>Genomic Encyclopedia of Archaeal and Bacterial Type Strains, Phase II (KMG-II): from individual species to whole genera.</title>
        <authorList>
            <person name="Goeker M."/>
        </authorList>
    </citation>
    <scope>NUCLEOTIDE SEQUENCE [LARGE SCALE GENOMIC DNA]</scope>
    <source>
        <strain evidence="3 4">ATCC 700618</strain>
    </source>
</reference>
<dbReference type="Gene3D" id="2.60.40.2320">
    <property type="match status" value="1"/>
</dbReference>
<evidence type="ECO:0000313" key="3">
    <source>
        <dbReference type="EMBL" id="TDO22131.1"/>
    </source>
</evidence>
<dbReference type="GO" id="GO:0005975">
    <property type="term" value="P:carbohydrate metabolic process"/>
    <property type="evidence" value="ECO:0007669"/>
    <property type="project" value="InterPro"/>
</dbReference>
<dbReference type="SUPFAM" id="SSF51445">
    <property type="entry name" value="(Trans)glycosidases"/>
    <property type="match status" value="1"/>
</dbReference>
<comment type="caution">
    <text evidence="3">The sequence shown here is derived from an EMBL/GenBank/DDBJ whole genome shotgun (WGS) entry which is preliminary data.</text>
</comment>
<dbReference type="SMART" id="SM00642">
    <property type="entry name" value="Aamy"/>
    <property type="match status" value="1"/>
</dbReference>
<dbReference type="InterPro" id="IPR014756">
    <property type="entry name" value="Ig_E-set"/>
</dbReference>
<protein>
    <submittedName>
        <fullName evidence="3">Pullulanase</fullName>
    </submittedName>
</protein>
<gene>
    <name evidence="3" type="ORF">EI74_0037</name>
</gene>
<dbReference type="PANTHER" id="PTHR43002">
    <property type="entry name" value="GLYCOGEN DEBRANCHING ENZYME"/>
    <property type="match status" value="1"/>
</dbReference>
<dbReference type="InterPro" id="IPR013783">
    <property type="entry name" value="Ig-like_fold"/>
</dbReference>
<dbReference type="GO" id="GO:0004553">
    <property type="term" value="F:hydrolase activity, hydrolyzing O-glycosyl compounds"/>
    <property type="evidence" value="ECO:0007669"/>
    <property type="project" value="InterPro"/>
</dbReference>
<dbReference type="OrthoDB" id="9761875at2"/>
<name>A0A4R6IJG2_9MOLU</name>
<feature type="domain" description="Glycosyl hydrolase family 13 catalytic" evidence="2">
    <location>
        <begin position="256"/>
        <end position="630"/>
    </location>
</feature>
<dbReference type="Gene3D" id="3.20.20.80">
    <property type="entry name" value="Glycosidases"/>
    <property type="match status" value="1"/>
</dbReference>
<dbReference type="Proteomes" id="UP000295518">
    <property type="component" value="Unassembled WGS sequence"/>
</dbReference>
<dbReference type="EMBL" id="SNWN01000002">
    <property type="protein sequence ID" value="TDO22131.1"/>
    <property type="molecule type" value="Genomic_DNA"/>
</dbReference>
<dbReference type="Pfam" id="PF02922">
    <property type="entry name" value="CBM_48"/>
    <property type="match status" value="1"/>
</dbReference>
<dbReference type="InterPro" id="IPR006047">
    <property type="entry name" value="GH13_cat_dom"/>
</dbReference>
<dbReference type="SUPFAM" id="SSF81296">
    <property type="entry name" value="E set domains"/>
    <property type="match status" value="1"/>
</dbReference>
<proteinExistence type="inferred from homology"/>
<dbReference type="RefSeq" id="WP_094255024.1">
    <property type="nucleotide sequence ID" value="NZ_NNCE01000011.1"/>
</dbReference>
<dbReference type="InterPro" id="IPR004193">
    <property type="entry name" value="Glyco_hydro_13_N"/>
</dbReference>
<organism evidence="3 4">
    <name type="scientific">Mycoplasma testudineum</name>
    <dbReference type="NCBI Taxonomy" id="244584"/>
    <lineage>
        <taxon>Bacteria</taxon>
        <taxon>Bacillati</taxon>
        <taxon>Mycoplasmatota</taxon>
        <taxon>Mollicutes</taxon>
        <taxon>Mycoplasmataceae</taxon>
        <taxon>Mycoplasma</taxon>
    </lineage>
</organism>
<dbReference type="AlphaFoldDB" id="A0A4R6IJG2"/>
<accession>A0A4R6IJG2</accession>
<comment type="similarity">
    <text evidence="1">Belongs to the glycosyl hydrolase 13 family.</text>
</comment>
<evidence type="ECO:0000259" key="2">
    <source>
        <dbReference type="SMART" id="SM00642"/>
    </source>
</evidence>